<dbReference type="Proteomes" id="UP000501690">
    <property type="component" value="Linkage Group LG9"/>
</dbReference>
<keyword evidence="2" id="KW-1185">Reference proteome</keyword>
<protein>
    <submittedName>
        <fullName evidence="1">Uncharacterized protein</fullName>
    </submittedName>
</protein>
<reference evidence="1 2" key="1">
    <citation type="submission" date="2019-04" db="EMBL/GenBank/DDBJ databases">
        <title>An improved genome assembly and genetic linkage map for asparagus bean, Vigna unguiculata ssp. sesquipedialis.</title>
        <authorList>
            <person name="Xia Q."/>
            <person name="Zhang R."/>
            <person name="Dong Y."/>
        </authorList>
    </citation>
    <scope>NUCLEOTIDE SEQUENCE [LARGE SCALE GENOMIC DNA]</scope>
    <source>
        <tissue evidence="1">Leaf</tissue>
    </source>
</reference>
<dbReference type="EMBL" id="CP039353">
    <property type="protein sequence ID" value="QCE07302.1"/>
    <property type="molecule type" value="Genomic_DNA"/>
</dbReference>
<accession>A0A4D6N2Z4</accession>
<dbReference type="AlphaFoldDB" id="A0A4D6N2Z4"/>
<name>A0A4D6N2Z4_VIGUN</name>
<evidence type="ECO:0000313" key="1">
    <source>
        <dbReference type="EMBL" id="QCE07302.1"/>
    </source>
</evidence>
<organism evidence="1 2">
    <name type="scientific">Vigna unguiculata</name>
    <name type="common">Cowpea</name>
    <dbReference type="NCBI Taxonomy" id="3917"/>
    <lineage>
        <taxon>Eukaryota</taxon>
        <taxon>Viridiplantae</taxon>
        <taxon>Streptophyta</taxon>
        <taxon>Embryophyta</taxon>
        <taxon>Tracheophyta</taxon>
        <taxon>Spermatophyta</taxon>
        <taxon>Magnoliopsida</taxon>
        <taxon>eudicotyledons</taxon>
        <taxon>Gunneridae</taxon>
        <taxon>Pentapetalae</taxon>
        <taxon>rosids</taxon>
        <taxon>fabids</taxon>
        <taxon>Fabales</taxon>
        <taxon>Fabaceae</taxon>
        <taxon>Papilionoideae</taxon>
        <taxon>50 kb inversion clade</taxon>
        <taxon>NPAAA clade</taxon>
        <taxon>indigoferoid/millettioid clade</taxon>
        <taxon>Phaseoleae</taxon>
        <taxon>Vigna</taxon>
    </lineage>
</organism>
<gene>
    <name evidence="1" type="ORF">DEO72_LG9g2321</name>
</gene>
<evidence type="ECO:0000313" key="2">
    <source>
        <dbReference type="Proteomes" id="UP000501690"/>
    </source>
</evidence>
<sequence>MGSQISDFILLMLEDGNMLLLVLKSTILPSLNLEQREEHRIRFSYKMDKSEPSQDDTNQPLICSYAKDLTTKMNKLHVMLKSSR</sequence>
<proteinExistence type="predicted"/>